<evidence type="ECO:0008006" key="3">
    <source>
        <dbReference type="Google" id="ProtNLM"/>
    </source>
</evidence>
<organism evidence="1 2">
    <name type="scientific">Amphimedon queenslandica</name>
    <name type="common">Sponge</name>
    <dbReference type="NCBI Taxonomy" id="400682"/>
    <lineage>
        <taxon>Eukaryota</taxon>
        <taxon>Metazoa</taxon>
        <taxon>Porifera</taxon>
        <taxon>Demospongiae</taxon>
        <taxon>Heteroscleromorpha</taxon>
        <taxon>Haplosclerida</taxon>
        <taxon>Niphatidae</taxon>
        <taxon>Amphimedon</taxon>
    </lineage>
</organism>
<dbReference type="Proteomes" id="UP000007879">
    <property type="component" value="Unassembled WGS sequence"/>
</dbReference>
<evidence type="ECO:0000313" key="1">
    <source>
        <dbReference type="EnsemblMetazoa" id="XP_003391001.2"/>
    </source>
</evidence>
<proteinExistence type="predicted"/>
<reference evidence="1" key="2">
    <citation type="submission" date="2024-06" db="UniProtKB">
        <authorList>
            <consortium name="EnsemblMetazoa"/>
        </authorList>
    </citation>
    <scope>IDENTIFICATION</scope>
</reference>
<accession>A0AAN0IIE7</accession>
<keyword evidence="2" id="KW-1185">Reference proteome</keyword>
<dbReference type="EnsemblMetazoa" id="XM_003390953.3">
    <property type="protein sequence ID" value="XP_003391001.2"/>
    <property type="gene ID" value="LOC100641228"/>
</dbReference>
<dbReference type="GeneID" id="100641228"/>
<dbReference type="SUPFAM" id="SSF54236">
    <property type="entry name" value="Ubiquitin-like"/>
    <property type="match status" value="1"/>
</dbReference>
<reference evidence="2" key="1">
    <citation type="journal article" date="2010" name="Nature">
        <title>The Amphimedon queenslandica genome and the evolution of animal complexity.</title>
        <authorList>
            <person name="Srivastava M."/>
            <person name="Simakov O."/>
            <person name="Chapman J."/>
            <person name="Fahey B."/>
            <person name="Gauthier M.E."/>
            <person name="Mitros T."/>
            <person name="Richards G.S."/>
            <person name="Conaco C."/>
            <person name="Dacre M."/>
            <person name="Hellsten U."/>
            <person name="Larroux C."/>
            <person name="Putnam N.H."/>
            <person name="Stanke M."/>
            <person name="Adamska M."/>
            <person name="Darling A."/>
            <person name="Degnan S.M."/>
            <person name="Oakley T.H."/>
            <person name="Plachetzki D.C."/>
            <person name="Zhai Y."/>
            <person name="Adamski M."/>
            <person name="Calcino A."/>
            <person name="Cummins S.F."/>
            <person name="Goodstein D.M."/>
            <person name="Harris C."/>
            <person name="Jackson D.J."/>
            <person name="Leys S.P."/>
            <person name="Shu S."/>
            <person name="Woodcroft B.J."/>
            <person name="Vervoort M."/>
            <person name="Kosik K.S."/>
            <person name="Manning G."/>
            <person name="Degnan B.M."/>
            <person name="Rokhsar D.S."/>
        </authorList>
    </citation>
    <scope>NUCLEOTIDE SEQUENCE [LARGE SCALE GENOMIC DNA]</scope>
</reference>
<dbReference type="InterPro" id="IPR029071">
    <property type="entry name" value="Ubiquitin-like_domsf"/>
</dbReference>
<dbReference type="RefSeq" id="XP_003391001.2">
    <property type="nucleotide sequence ID" value="XM_003390953.3"/>
</dbReference>
<name>A0AAN0IIE7_AMPQE</name>
<sequence length="251" mass="28985">MKLAPHIPIERCRLVKYDYLYDLMEQSLDLDEFQHQTIGQIVGGGRHYYPFELFIETREENETFDKYHDGGINLKISVVDLSTGEVGPAKPVRVEKGWTVEELKQHIGEIYNLNSSCMRLVVKNYNEVTDISDVGCTLDKIFRKSKYLHRQLVYVSANPKDYKKEYEDSLMYRYVGLPVNLILLDITLPPGPEAAPTTANRKKGRVPVIMKIISMENKGKERSKININLSCTILQFCATKQNLMNRRALFF</sequence>
<dbReference type="KEGG" id="aqu:100641228"/>
<dbReference type="AlphaFoldDB" id="A0AAN0IIE7"/>
<evidence type="ECO:0000313" key="2">
    <source>
        <dbReference type="Proteomes" id="UP000007879"/>
    </source>
</evidence>
<protein>
    <recommendedName>
        <fullName evidence="3">Ubiquitin-like domain-containing protein</fullName>
    </recommendedName>
</protein>